<feature type="transmembrane region" description="Helical" evidence="1">
    <location>
        <begin position="205"/>
        <end position="228"/>
    </location>
</feature>
<protein>
    <submittedName>
        <fullName evidence="2">Uncharacterized protein</fullName>
    </submittedName>
</protein>
<keyword evidence="1" id="KW-0472">Membrane</keyword>
<reference evidence="2 3" key="1">
    <citation type="journal article" date="2014" name="BMC Genomics">
        <title>Complete genome sequence of producer of the glycopeptide antibiotic Aculeximycin Kutzneria albida DSM 43870T, a representative of minor genus of Pseudonocardiaceae.</title>
        <authorList>
            <person name="Rebets Y."/>
            <person name="Tokovenko B."/>
            <person name="Lushchyk I."/>
            <person name="Ruckert C."/>
            <person name="Zaburannyi N."/>
            <person name="Bechthold A."/>
            <person name="Kalinowski J."/>
            <person name="Luzhetskyy A."/>
        </authorList>
    </citation>
    <scope>NUCLEOTIDE SEQUENCE [LARGE SCALE GENOMIC DNA]</scope>
    <source>
        <strain evidence="2">DSM 43870</strain>
    </source>
</reference>
<evidence type="ECO:0000313" key="3">
    <source>
        <dbReference type="Proteomes" id="UP000019225"/>
    </source>
</evidence>
<feature type="transmembrane region" description="Helical" evidence="1">
    <location>
        <begin position="53"/>
        <end position="76"/>
    </location>
</feature>
<evidence type="ECO:0000256" key="1">
    <source>
        <dbReference type="SAM" id="Phobius"/>
    </source>
</evidence>
<dbReference type="KEGG" id="kal:KALB_5934"/>
<keyword evidence="1" id="KW-0812">Transmembrane</keyword>
<dbReference type="AlphaFoldDB" id="W5WEV7"/>
<sequence length="311" mass="33583">MSVDAALRTAREVFGLRFLVVGCVPTIAACAFLLLLAFAGAPGPLRFADAWQAIAGLNLGQLVLGALGLVVLAVLVQPLQLPMVRLLEGYWPRWAALPRRYGTWRQTGRRRRLARAAELPEAADHAAVQRAGQAGTVLRRLFPVGGAPLLPTALGNALAAAESRAGREYGLDGVVAWPRLYLVLDETTRSVVDDRRNALDGMVRLSVTAVVAGVAAGALLAGSGWWLLLALAPLVIARIAYRGAVHEAVAYGEAVQTAFDLNRFELLRRLRLPMPADQDAEREANEVLCTLWRQAPGDRSLPLTYEHPEPK</sequence>
<proteinExistence type="predicted"/>
<feature type="transmembrane region" description="Helical" evidence="1">
    <location>
        <begin position="18"/>
        <end position="41"/>
    </location>
</feature>
<dbReference type="STRING" id="1449976.KALB_5934"/>
<keyword evidence="3" id="KW-1185">Reference proteome</keyword>
<dbReference type="PATRIC" id="fig|1449976.3.peg.5957"/>
<accession>W5WEV7</accession>
<name>W5WEV7_9PSEU</name>
<organism evidence="2 3">
    <name type="scientific">Kutzneria albida DSM 43870</name>
    <dbReference type="NCBI Taxonomy" id="1449976"/>
    <lineage>
        <taxon>Bacteria</taxon>
        <taxon>Bacillati</taxon>
        <taxon>Actinomycetota</taxon>
        <taxon>Actinomycetes</taxon>
        <taxon>Pseudonocardiales</taxon>
        <taxon>Pseudonocardiaceae</taxon>
        <taxon>Kutzneria</taxon>
    </lineage>
</organism>
<dbReference type="RefSeq" id="WP_025359218.1">
    <property type="nucleotide sequence ID" value="NZ_CP007155.1"/>
</dbReference>
<dbReference type="eggNOG" id="ENOG50336BF">
    <property type="taxonomic scope" value="Bacteria"/>
</dbReference>
<dbReference type="Proteomes" id="UP000019225">
    <property type="component" value="Chromosome"/>
</dbReference>
<evidence type="ECO:0000313" key="2">
    <source>
        <dbReference type="EMBL" id="AHH99295.1"/>
    </source>
</evidence>
<keyword evidence="1" id="KW-1133">Transmembrane helix</keyword>
<dbReference type="OrthoDB" id="529448at2"/>
<dbReference type="EMBL" id="CP007155">
    <property type="protein sequence ID" value="AHH99295.1"/>
    <property type="molecule type" value="Genomic_DNA"/>
</dbReference>
<dbReference type="HOGENOM" id="CLU_073799_0_0_11"/>
<gene>
    <name evidence="2" type="ORF">KALB_5934</name>
</gene>